<dbReference type="STRING" id="582692.SAMN05720606_11677"/>
<proteinExistence type="predicted"/>
<evidence type="ECO:0008006" key="3">
    <source>
        <dbReference type="Google" id="ProtNLM"/>
    </source>
</evidence>
<dbReference type="EMBL" id="FMVM01000016">
    <property type="protein sequence ID" value="SCZ02398.1"/>
    <property type="molecule type" value="Genomic_DNA"/>
</dbReference>
<keyword evidence="2" id="KW-1185">Reference proteome</keyword>
<evidence type="ECO:0000313" key="1">
    <source>
        <dbReference type="EMBL" id="SCZ02398.1"/>
    </source>
</evidence>
<name>A0A1G5KQL7_9BACL</name>
<dbReference type="RefSeq" id="WP_090923691.1">
    <property type="nucleotide sequence ID" value="NZ_FMVM01000016.1"/>
</dbReference>
<dbReference type="Proteomes" id="UP000198538">
    <property type="component" value="Unassembled WGS sequence"/>
</dbReference>
<sequence>MLGKYVGQMVELVYMDRAGQITQRQIRINSMRGGVIRASDGMEGVPRTFLEQNILAWRPVTDRNRKGELKYAERL</sequence>
<evidence type="ECO:0000313" key="2">
    <source>
        <dbReference type="Proteomes" id="UP000198538"/>
    </source>
</evidence>
<accession>A0A1G5KQL7</accession>
<dbReference type="AlphaFoldDB" id="A0A1G5KQL7"/>
<organism evidence="1 2">
    <name type="scientific">Paenibacillus polysaccharolyticus</name>
    <dbReference type="NCBI Taxonomy" id="582692"/>
    <lineage>
        <taxon>Bacteria</taxon>
        <taxon>Bacillati</taxon>
        <taxon>Bacillota</taxon>
        <taxon>Bacilli</taxon>
        <taxon>Bacillales</taxon>
        <taxon>Paenibacillaceae</taxon>
        <taxon>Paenibacillus</taxon>
    </lineage>
</organism>
<gene>
    <name evidence="1" type="ORF">SAMN05720606_11677</name>
</gene>
<protein>
    <recommendedName>
        <fullName evidence="3">WYL domain-containing protein</fullName>
    </recommendedName>
</protein>
<reference evidence="2" key="1">
    <citation type="submission" date="2016-10" db="EMBL/GenBank/DDBJ databases">
        <authorList>
            <person name="Varghese N."/>
            <person name="Submissions S."/>
        </authorList>
    </citation>
    <scope>NUCLEOTIDE SEQUENCE [LARGE SCALE GENOMIC DNA]</scope>
    <source>
        <strain evidence="2">BL9</strain>
    </source>
</reference>